<feature type="compositionally biased region" description="Basic and acidic residues" evidence="1">
    <location>
        <begin position="570"/>
        <end position="583"/>
    </location>
</feature>
<evidence type="ECO:0000313" key="2">
    <source>
        <dbReference type="EMBL" id="CEG46415.1"/>
    </source>
</evidence>
<evidence type="ECO:0000256" key="1">
    <source>
        <dbReference type="SAM" id="MobiDB-lite"/>
    </source>
</evidence>
<dbReference type="OMA" id="CDETVSH"/>
<feature type="compositionally biased region" description="Acidic residues" evidence="1">
    <location>
        <begin position="539"/>
        <end position="548"/>
    </location>
</feature>
<name>A0A0P1AVP9_PLAHL</name>
<dbReference type="RefSeq" id="XP_024582784.1">
    <property type="nucleotide sequence ID" value="XM_024717269.1"/>
</dbReference>
<dbReference type="EMBL" id="CCYD01002047">
    <property type="protein sequence ID" value="CEG46415.1"/>
    <property type="molecule type" value="Genomic_DNA"/>
</dbReference>
<evidence type="ECO:0000313" key="3">
    <source>
        <dbReference type="Proteomes" id="UP000054928"/>
    </source>
</evidence>
<dbReference type="OrthoDB" id="129919at2759"/>
<dbReference type="GeneID" id="36397873"/>
<organism evidence="2 3">
    <name type="scientific">Plasmopara halstedii</name>
    <name type="common">Downy mildew of sunflower</name>
    <dbReference type="NCBI Taxonomy" id="4781"/>
    <lineage>
        <taxon>Eukaryota</taxon>
        <taxon>Sar</taxon>
        <taxon>Stramenopiles</taxon>
        <taxon>Oomycota</taxon>
        <taxon>Peronosporomycetes</taxon>
        <taxon>Peronosporales</taxon>
        <taxon>Peronosporaceae</taxon>
        <taxon>Plasmopara</taxon>
    </lineage>
</organism>
<feature type="region of interest" description="Disordered" evidence="1">
    <location>
        <begin position="517"/>
        <end position="597"/>
    </location>
</feature>
<accession>A0A0P1AVP9</accession>
<feature type="compositionally biased region" description="Acidic residues" evidence="1">
    <location>
        <begin position="584"/>
        <end position="596"/>
    </location>
</feature>
<dbReference type="AlphaFoldDB" id="A0A0P1AVP9"/>
<dbReference type="Proteomes" id="UP000054928">
    <property type="component" value="Unassembled WGS sequence"/>
</dbReference>
<proteinExistence type="predicted"/>
<reference evidence="3" key="1">
    <citation type="submission" date="2014-09" db="EMBL/GenBank/DDBJ databases">
        <authorList>
            <person name="Sharma Rahul"/>
            <person name="Thines Marco"/>
        </authorList>
    </citation>
    <scope>NUCLEOTIDE SEQUENCE [LARGE SCALE GENOMIC DNA]</scope>
</reference>
<keyword evidence="3" id="KW-1185">Reference proteome</keyword>
<sequence length="618" mass="69298">MQPPSLPPQSPSVGLETTTIGKYIARFRYEKPQPREARMAAEHGDFWWTRSPRYTRSLSPFSKRESNDVFDYLDDDEEDNADGDSEIKVKEEIMQLPAEEECESVENKLHRRSTCLSRQSIEKTRDSWDRLGTVRTSESMQSWDSVNLELMDFEDEEIRNEEDPEDVIERVRRRLGWDTTMPANGLLNAPRPKPTKFQLAIAKRGCHNLGMKPPLSPNLCTRLDAVDKSTPSLRPSQLGREFGARDFNERVSPTCDASARIVSVIEVEENLEHLAIAEQDVQLEAGNKFSKSVTYETVSDVLSSGDFTIKQLQCSCKTVASQLPESEKAFDSAVIIPSNNIIEKHRSIALSQVEKSGPVEENRFVNLQSPHQIPDDDTAGTVTSSLLEQKASPVRASSASKLAVHLSSDQLIVVQDQDLTSSGSSDKMVSVETTKILHDMVNFVVRSWENNFHLKSVSELKDSRGESQEQIASLETNVNLQDNACDETVSHRVGLTATSKGSDTDKEVGDDAQNLKKMTTEDSVSHHVGLTATSKGSDTDNEVGDDAQDLTKMTTEDSNDEIFTQYDTEFSNKESTRPEREDEKIEDGETSEEENDPIVQMLQNRIFLLEEALRQIDN</sequence>
<protein>
    <submittedName>
        <fullName evidence="2">Uncharacterized protein</fullName>
    </submittedName>
</protein>